<feature type="region of interest" description="Disordered" evidence="14">
    <location>
        <begin position="73"/>
        <end position="234"/>
    </location>
</feature>
<feature type="domain" description="C2H2-type" evidence="15">
    <location>
        <begin position="1166"/>
        <end position="1193"/>
    </location>
</feature>
<feature type="compositionally biased region" description="Polar residues" evidence="14">
    <location>
        <begin position="1114"/>
        <end position="1130"/>
    </location>
</feature>
<feature type="compositionally biased region" description="Acidic residues" evidence="14">
    <location>
        <begin position="1089"/>
        <end position="1105"/>
    </location>
</feature>
<evidence type="ECO:0000256" key="13">
    <source>
        <dbReference type="SAM" id="Coils"/>
    </source>
</evidence>
<feature type="domain" description="C2H2-type" evidence="15">
    <location>
        <begin position="264"/>
        <end position="298"/>
    </location>
</feature>
<feature type="compositionally biased region" description="Acidic residues" evidence="14">
    <location>
        <begin position="730"/>
        <end position="750"/>
    </location>
</feature>
<feature type="domain" description="C2H2-type" evidence="15">
    <location>
        <begin position="1012"/>
        <end position="1046"/>
    </location>
</feature>
<dbReference type="Gene3D" id="3.30.160.60">
    <property type="entry name" value="Classic Zinc Finger"/>
    <property type="match status" value="15"/>
</dbReference>
<evidence type="ECO:0000256" key="4">
    <source>
        <dbReference type="ARBA" id="ARBA00022723"/>
    </source>
</evidence>
<feature type="compositionally biased region" description="Polar residues" evidence="14">
    <location>
        <begin position="1343"/>
        <end position="1352"/>
    </location>
</feature>
<dbReference type="GO" id="GO:0022008">
    <property type="term" value="P:neurogenesis"/>
    <property type="evidence" value="ECO:0007669"/>
    <property type="project" value="TreeGrafter"/>
</dbReference>
<dbReference type="Pfam" id="PF13465">
    <property type="entry name" value="zf-H2C2_2"/>
    <property type="match status" value="1"/>
</dbReference>
<feature type="compositionally biased region" description="Polar residues" evidence="14">
    <location>
        <begin position="904"/>
        <end position="920"/>
    </location>
</feature>
<dbReference type="FunFam" id="3.30.160.60:FF:001289">
    <property type="entry name" value="Zinc finger protein 574"/>
    <property type="match status" value="1"/>
</dbReference>
<evidence type="ECO:0000313" key="17">
    <source>
        <dbReference type="RefSeq" id="XP_034052689.1"/>
    </source>
</evidence>
<feature type="compositionally biased region" description="Basic and acidic residues" evidence="14">
    <location>
        <begin position="1078"/>
        <end position="1088"/>
    </location>
</feature>
<dbReference type="FunFam" id="3.30.160.60:FF:000512">
    <property type="entry name" value="zinc finger protein 197 isoform X1"/>
    <property type="match status" value="2"/>
</dbReference>
<feature type="compositionally biased region" description="Basic and acidic residues" evidence="14">
    <location>
        <begin position="219"/>
        <end position="229"/>
    </location>
</feature>
<dbReference type="FunFam" id="3.30.160.60:FF:000303">
    <property type="entry name" value="Zinc finger protein 41"/>
    <property type="match status" value="1"/>
</dbReference>
<keyword evidence="10" id="KW-0804">Transcription</keyword>
<dbReference type="OrthoDB" id="427030at2759"/>
<feature type="compositionally biased region" description="Basic and acidic residues" evidence="14">
    <location>
        <begin position="868"/>
        <end position="878"/>
    </location>
</feature>
<feature type="region of interest" description="Disordered" evidence="14">
    <location>
        <begin position="1333"/>
        <end position="1352"/>
    </location>
</feature>
<dbReference type="PANTHER" id="PTHR16515">
    <property type="entry name" value="PR DOMAIN ZINC FINGER PROTEIN"/>
    <property type="match status" value="1"/>
</dbReference>
<dbReference type="Proteomes" id="UP000515161">
    <property type="component" value="Unplaced"/>
</dbReference>
<dbReference type="InterPro" id="IPR050331">
    <property type="entry name" value="Zinc_finger"/>
</dbReference>
<feature type="coiled-coil region" evidence="13">
    <location>
        <begin position="21"/>
        <end position="48"/>
    </location>
</feature>
<accession>A0A6P8SPJ7</accession>
<dbReference type="GeneID" id="117533157"/>
<feature type="compositionally biased region" description="Basic and acidic residues" evidence="14">
    <location>
        <begin position="710"/>
        <end position="726"/>
    </location>
</feature>
<keyword evidence="7" id="KW-0862">Zinc</keyword>
<dbReference type="SMART" id="SM00746">
    <property type="entry name" value="TRASH"/>
    <property type="match status" value="3"/>
</dbReference>
<feature type="domain" description="C2H2-type" evidence="15">
    <location>
        <begin position="426"/>
        <end position="453"/>
    </location>
</feature>
<keyword evidence="4" id="KW-0479">Metal-binding</keyword>
<dbReference type="InterPro" id="IPR013087">
    <property type="entry name" value="Znf_C2H2_type"/>
</dbReference>
<feature type="region of interest" description="Disordered" evidence="14">
    <location>
        <begin position="285"/>
        <end position="388"/>
    </location>
</feature>
<evidence type="ECO:0000256" key="8">
    <source>
        <dbReference type="ARBA" id="ARBA00023015"/>
    </source>
</evidence>
<dbReference type="FunFam" id="3.30.160.60:FF:001498">
    <property type="entry name" value="Zinc finger protein 404"/>
    <property type="match status" value="1"/>
</dbReference>
<keyword evidence="9" id="KW-0238">DNA-binding</keyword>
<evidence type="ECO:0000256" key="12">
    <source>
        <dbReference type="PROSITE-ProRule" id="PRU00042"/>
    </source>
</evidence>
<comment type="function">
    <text evidence="1">May be involved in transcriptional regulation.</text>
</comment>
<evidence type="ECO:0000256" key="5">
    <source>
        <dbReference type="ARBA" id="ARBA00022737"/>
    </source>
</evidence>
<feature type="compositionally biased region" description="Polar residues" evidence="14">
    <location>
        <begin position="1216"/>
        <end position="1225"/>
    </location>
</feature>
<dbReference type="FunFam" id="3.30.160.60:FF:002343">
    <property type="entry name" value="Zinc finger protein 33A"/>
    <property type="match status" value="2"/>
</dbReference>
<dbReference type="InParanoid" id="A0A6P8SPJ7"/>
<keyword evidence="16" id="KW-1185">Reference proteome</keyword>
<dbReference type="Pfam" id="PF00096">
    <property type="entry name" value="zf-C2H2"/>
    <property type="match status" value="9"/>
</dbReference>
<evidence type="ECO:0000256" key="6">
    <source>
        <dbReference type="ARBA" id="ARBA00022771"/>
    </source>
</evidence>
<dbReference type="FunFam" id="3.30.160.60:FF:001506">
    <property type="entry name" value="Zinc finger protein"/>
    <property type="match status" value="1"/>
</dbReference>
<feature type="compositionally biased region" description="Acidic residues" evidence="14">
    <location>
        <begin position="879"/>
        <end position="894"/>
    </location>
</feature>
<feature type="compositionally biased region" description="Basic and acidic residues" evidence="14">
    <location>
        <begin position="847"/>
        <end position="858"/>
    </location>
</feature>
<evidence type="ECO:0000313" key="16">
    <source>
        <dbReference type="Proteomes" id="UP000515161"/>
    </source>
</evidence>
<feature type="domain" description="C2H2-type" evidence="15">
    <location>
        <begin position="236"/>
        <end position="263"/>
    </location>
</feature>
<feature type="region of interest" description="Disordered" evidence="14">
    <location>
        <begin position="665"/>
        <end position="922"/>
    </location>
</feature>
<dbReference type="KEGG" id="gacu:117533157"/>
<dbReference type="GO" id="GO:0006357">
    <property type="term" value="P:regulation of transcription by RNA polymerase II"/>
    <property type="evidence" value="ECO:0007669"/>
    <property type="project" value="UniProtKB-ARBA"/>
</dbReference>
<feature type="compositionally biased region" description="Acidic residues" evidence="14">
    <location>
        <begin position="341"/>
        <end position="365"/>
    </location>
</feature>
<keyword evidence="5" id="KW-0677">Repeat</keyword>
<feature type="compositionally biased region" description="Acidic residues" evidence="14">
    <location>
        <begin position="559"/>
        <end position="583"/>
    </location>
</feature>
<feature type="compositionally biased region" description="Basic and acidic residues" evidence="14">
    <location>
        <begin position="1303"/>
        <end position="1315"/>
    </location>
</feature>
<dbReference type="SMART" id="SM00355">
    <property type="entry name" value="ZnF_C2H2"/>
    <property type="match status" value="15"/>
</dbReference>
<dbReference type="FunFam" id="3.30.160.60:FF:002274">
    <property type="entry name" value="Zinc finger protein 432"/>
    <property type="match status" value="1"/>
</dbReference>
<comment type="similarity">
    <text evidence="3">Belongs to the krueppel C2H2-type zinc-finger protein family.</text>
</comment>
<feature type="region of interest" description="Disordered" evidence="14">
    <location>
        <begin position="1209"/>
        <end position="1319"/>
    </location>
</feature>
<evidence type="ECO:0000256" key="14">
    <source>
        <dbReference type="SAM" id="MobiDB-lite"/>
    </source>
</evidence>
<feature type="region of interest" description="Disordered" evidence="14">
    <location>
        <begin position="505"/>
        <end position="614"/>
    </location>
</feature>
<dbReference type="InterPro" id="IPR036236">
    <property type="entry name" value="Znf_C2H2_sf"/>
</dbReference>
<protein>
    <submittedName>
        <fullName evidence="17">Zinc finger protein Xfin-like isoform X1</fullName>
    </submittedName>
</protein>
<dbReference type="FunFam" id="3.30.160.60:FF:000446">
    <property type="entry name" value="Zinc finger protein"/>
    <property type="match status" value="2"/>
</dbReference>
<organism evidence="16 17">
    <name type="scientific">Gymnodraco acuticeps</name>
    <name type="common">Antarctic dragonfish</name>
    <dbReference type="NCBI Taxonomy" id="8218"/>
    <lineage>
        <taxon>Eukaryota</taxon>
        <taxon>Metazoa</taxon>
        <taxon>Chordata</taxon>
        <taxon>Craniata</taxon>
        <taxon>Vertebrata</taxon>
        <taxon>Euteleostomi</taxon>
        <taxon>Actinopterygii</taxon>
        <taxon>Neopterygii</taxon>
        <taxon>Teleostei</taxon>
        <taxon>Neoteleostei</taxon>
        <taxon>Acanthomorphata</taxon>
        <taxon>Eupercaria</taxon>
        <taxon>Perciformes</taxon>
        <taxon>Notothenioidei</taxon>
        <taxon>Bathydraconidae</taxon>
        <taxon>Gymnodraco</taxon>
    </lineage>
</organism>
<evidence type="ECO:0000256" key="2">
    <source>
        <dbReference type="ARBA" id="ARBA00004123"/>
    </source>
</evidence>
<dbReference type="SUPFAM" id="SSF57667">
    <property type="entry name" value="beta-beta-alpha zinc fingers"/>
    <property type="match status" value="8"/>
</dbReference>
<dbReference type="PROSITE" id="PS50157">
    <property type="entry name" value="ZINC_FINGER_C2H2_2"/>
    <property type="match status" value="12"/>
</dbReference>
<evidence type="ECO:0000259" key="15">
    <source>
        <dbReference type="PROSITE" id="PS50157"/>
    </source>
</evidence>
<dbReference type="RefSeq" id="XP_034052689.1">
    <property type="nucleotide sequence ID" value="XM_034196798.1"/>
</dbReference>
<evidence type="ECO:0000256" key="10">
    <source>
        <dbReference type="ARBA" id="ARBA00023163"/>
    </source>
</evidence>
<feature type="domain" description="C2H2-type" evidence="15">
    <location>
        <begin position="984"/>
        <end position="1011"/>
    </location>
</feature>
<sequence>MSVVLLSLVKQRLTAAAEDIFVLFERTIAEYEEELSRSKQENERHRKLLDAVLQPQLQIHRADVQQLVVVEEEVPPEQQEWSSSLDQEDPEPPPYIKEEQEELWSSQEGEQLQGLEEADITKSTFTPVPVKSEDDEEKPQSSQLHQRQTEHLETEADGEDCGGPEPAWNSDPERHLQPETEDNPGGSSEPETGDSSEPDTEDSADWKETREPGSNSQRNKQDPVSDSRRSAGAKTFSCSVCKKYFALRGNLNRHMRIHTGEKPFNCSVCDKRFTRSHQVKIHKCVGRQSSQLHQTQTEENREAEPPASSSAEHMETEADGEDCGGPEPARNSDPERHLQPETEDNPGDSSEPETGDSSEPDTEDSADWKETREPGSNSQSNKQDPVSYSRHCAGEKTFGCSVCKKSFNRRGHLMAHMRIHTGEKPFSCSVCMKSFKQRAHLMAHMRIHTGEKQFSCSVCEKYFAHKVALKSHMRIHTGEKPFSCSVCDKRFTWSYQVKRHECVGRQSSQLHQTQTDENREAEPPASSSAEHLETEADGEDCGGPEPAWNSDPERHLQPETEDNPGDSSEPETEDSSEPDTEDSVDWKETREPGSNSQRNKQDPVSDSGRSAGEKPFSCSVCKKYFVQRDALKGHMRIHTGEKPFSCSVCDNRFTRSHQVKIHKCVGRQSSQLHQTQTEENREAEPPASSSAEHMETEADGEDCGGPEPARNSDPERHLQPETKDNPGDSSEPETGDSSEPDTEDREDDDLSFLKHTFVHSGETFNSNHQGEELFTEGGNQNQHMPNQEDPEPPPHIKEEEEELWSSQEGEQLQVLEEADITKSTFTPDPVKSEDDEEKPQSSQLHQRQTEHLETKADGEDCGGPEPARSSDPERHLQPETEDNPGDSSEPDTGDSADWKETREPGSNSQRNKQDPVSYSRRSAGEKTFGCSVCKKSFNRRGHLKTHMRIHTGEKPFSCSVCMKSFKQRGHLMAHMRIHTGEKQFSCSVCEKSFAQRGDLKGHIRIHTGEKPFNCSVCDKRFTHSHNVKRHKCVGRQSSRLHQTQTEENRELEPPASSSAEHMETEADGEDCGGPEPARNSDPDRHLQPETEDNPGDSSEPDTEDSGDWKETREPGSNSHSTTQDPVSDSGRSAGAKTFGRAVCKKSFKQRGHLKAHMRIHTGEKPFGCSVCKRSFAQSSALKGHIRIHTGEKPFSCSVCEKRFTQSHQVKSHTCVGRQSSQLHQTQTDENREAEPPASSSAEHMETEADGEDCGGPEPARNSDPERHLQPETEDNHGDSSEPDTGDRADWKKTGEPGSNSQKNKQDSVSDSRCRLGENPFGCSLCEKIVRRRGNVKHPREKPFTSSVKNILQ</sequence>
<dbReference type="FunFam" id="3.30.160.60:FF:000557">
    <property type="entry name" value="zinc finger and SCAN domain-containing protein 29"/>
    <property type="match status" value="1"/>
</dbReference>
<feature type="compositionally biased region" description="Polar residues" evidence="14">
    <location>
        <begin position="374"/>
        <end position="386"/>
    </location>
</feature>
<feature type="domain" description="C2H2-type" evidence="15">
    <location>
        <begin position="956"/>
        <end position="983"/>
    </location>
</feature>
<feature type="compositionally biased region" description="Low complexity" evidence="14">
    <location>
        <begin position="804"/>
        <end position="813"/>
    </location>
</feature>
<feature type="compositionally biased region" description="Basic and acidic residues" evidence="14">
    <location>
        <begin position="330"/>
        <end position="340"/>
    </location>
</feature>
<dbReference type="FunFam" id="3.30.160.60:FF:000624">
    <property type="entry name" value="zinc finger protein 697"/>
    <property type="match status" value="1"/>
</dbReference>
<dbReference type="FunFam" id="3.30.160.60:FF:000628">
    <property type="entry name" value="zinc finger protein 768"/>
    <property type="match status" value="1"/>
</dbReference>
<proteinExistence type="inferred from homology"/>
<evidence type="ECO:0000256" key="1">
    <source>
        <dbReference type="ARBA" id="ARBA00003767"/>
    </source>
</evidence>
<keyword evidence="13" id="KW-0175">Coiled coil</keyword>
<evidence type="ECO:0000256" key="11">
    <source>
        <dbReference type="ARBA" id="ARBA00023242"/>
    </source>
</evidence>
<feature type="domain" description="C2H2-type" evidence="15">
    <location>
        <begin position="928"/>
        <end position="955"/>
    </location>
</feature>
<feature type="domain" description="C2H2-type" evidence="15">
    <location>
        <begin position="616"/>
        <end position="643"/>
    </location>
</feature>
<feature type="compositionally biased region" description="Acidic residues" evidence="14">
    <location>
        <begin position="191"/>
        <end position="203"/>
    </location>
</feature>
<keyword evidence="11" id="KW-0539">Nucleus</keyword>
<feature type="domain" description="C2H2-type" evidence="15">
    <location>
        <begin position="1138"/>
        <end position="1165"/>
    </location>
</feature>
<dbReference type="PROSITE" id="PS00028">
    <property type="entry name" value="ZINC_FINGER_C2H2_1"/>
    <property type="match status" value="9"/>
</dbReference>
<feature type="compositionally biased region" description="Polar residues" evidence="14">
    <location>
        <begin position="592"/>
        <end position="608"/>
    </location>
</feature>
<feature type="compositionally biased region" description="Basic and acidic residues" evidence="14">
    <location>
        <begin position="1260"/>
        <end position="1294"/>
    </location>
</feature>
<keyword evidence="8" id="KW-0805">Transcription regulation</keyword>
<feature type="domain" description="C2H2-type" evidence="15">
    <location>
        <begin position="454"/>
        <end position="481"/>
    </location>
</feature>
<evidence type="ECO:0000256" key="3">
    <source>
        <dbReference type="ARBA" id="ARBA00006991"/>
    </source>
</evidence>
<dbReference type="FunFam" id="3.30.160.60:FF:000100">
    <property type="entry name" value="Zinc finger 45-like"/>
    <property type="match status" value="1"/>
</dbReference>
<comment type="subcellular location">
    <subcellularLocation>
        <location evidence="2">Nucleus</location>
    </subcellularLocation>
</comment>
<dbReference type="GO" id="GO:1990837">
    <property type="term" value="F:sequence-specific double-stranded DNA binding"/>
    <property type="evidence" value="ECO:0007669"/>
    <property type="project" value="UniProtKB-ARBA"/>
</dbReference>
<name>A0A6P8SPJ7_GYMAC</name>
<evidence type="ECO:0000256" key="7">
    <source>
        <dbReference type="ARBA" id="ARBA00022833"/>
    </source>
</evidence>
<dbReference type="InterPro" id="IPR011017">
    <property type="entry name" value="TRASH_dom"/>
</dbReference>
<feature type="domain" description="C2H2-type" evidence="15">
    <location>
        <begin position="398"/>
        <end position="425"/>
    </location>
</feature>
<feature type="region of interest" description="Disordered" evidence="14">
    <location>
        <begin position="1032"/>
        <end position="1135"/>
    </location>
</feature>
<gene>
    <name evidence="17" type="primary">LOC117533157</name>
</gene>
<dbReference type="GO" id="GO:0008270">
    <property type="term" value="F:zinc ion binding"/>
    <property type="evidence" value="ECO:0007669"/>
    <property type="project" value="UniProtKB-KW"/>
</dbReference>
<reference evidence="17" key="1">
    <citation type="submission" date="2025-08" db="UniProtKB">
        <authorList>
            <consortium name="RefSeq"/>
        </authorList>
    </citation>
    <scope>IDENTIFICATION</scope>
</reference>
<keyword evidence="6 12" id="KW-0863">Zinc-finger</keyword>
<evidence type="ECO:0000256" key="9">
    <source>
        <dbReference type="ARBA" id="ARBA00023125"/>
    </source>
</evidence>
<dbReference type="GO" id="GO:0005634">
    <property type="term" value="C:nucleus"/>
    <property type="evidence" value="ECO:0007669"/>
    <property type="project" value="UniProtKB-SubCell"/>
</dbReference>
<dbReference type="PANTHER" id="PTHR16515:SF49">
    <property type="entry name" value="GASTRULA ZINC FINGER PROTEIN XLCGF49.1-LIKE-RELATED"/>
    <property type="match status" value="1"/>
</dbReference>